<dbReference type="AlphaFoldDB" id="A0AAD1UGM8"/>
<keyword evidence="1" id="KW-1133">Transmembrane helix</keyword>
<protein>
    <submittedName>
        <fullName evidence="2">Uncharacterized protein</fullName>
    </submittedName>
</protein>
<name>A0AAD1UGM8_EUPCR</name>
<comment type="caution">
    <text evidence="2">The sequence shown here is derived from an EMBL/GenBank/DDBJ whole genome shotgun (WGS) entry which is preliminary data.</text>
</comment>
<accession>A0AAD1UGM8</accession>
<feature type="transmembrane region" description="Helical" evidence="1">
    <location>
        <begin position="110"/>
        <end position="129"/>
    </location>
</feature>
<evidence type="ECO:0000256" key="1">
    <source>
        <dbReference type="SAM" id="Phobius"/>
    </source>
</evidence>
<keyword evidence="1" id="KW-0812">Transmembrane</keyword>
<dbReference type="Proteomes" id="UP001295684">
    <property type="component" value="Unassembled WGS sequence"/>
</dbReference>
<feature type="transmembrane region" description="Helical" evidence="1">
    <location>
        <begin position="141"/>
        <end position="159"/>
    </location>
</feature>
<organism evidence="2 3">
    <name type="scientific">Euplotes crassus</name>
    <dbReference type="NCBI Taxonomy" id="5936"/>
    <lineage>
        <taxon>Eukaryota</taxon>
        <taxon>Sar</taxon>
        <taxon>Alveolata</taxon>
        <taxon>Ciliophora</taxon>
        <taxon>Intramacronucleata</taxon>
        <taxon>Spirotrichea</taxon>
        <taxon>Hypotrichia</taxon>
        <taxon>Euplotida</taxon>
        <taxon>Euplotidae</taxon>
        <taxon>Moneuplotes</taxon>
    </lineage>
</organism>
<feature type="transmembrane region" description="Helical" evidence="1">
    <location>
        <begin position="69"/>
        <end position="90"/>
    </location>
</feature>
<feature type="transmembrane region" description="Helical" evidence="1">
    <location>
        <begin position="274"/>
        <end position="292"/>
    </location>
</feature>
<proteinExistence type="predicted"/>
<evidence type="ECO:0000313" key="3">
    <source>
        <dbReference type="Proteomes" id="UP001295684"/>
    </source>
</evidence>
<sequence>MERVSVVEYTSGIVPGTDMQKEYQANKTKVYSYISGRDDRSESSFSGISNSGIMNIKEIQRKRLTKGRIISVLNFISYVIEVIFMVFLLLDQFFESDTPLSLEPRYIRVIWIIILCLQGAFTLSPLIFNAGDFYEILTDKIWINFALVCISITLSSVIPTVDTHIGITIMSPVLFVLMKIYSHYFIYHQIKYHDEGNAFVSRLEFFTLHVTFSMIEAWITYLMLFSAFQVLVQYLNSRGEIEEAEKNEYIQSLGVLAMVVILCEMAYNLAYYKDVIFSIFCFGIFVGIWFRNRFGRAGDRTAMAQKSSLGCAIISLIFTIITTIHSSKSAFYLKYFAINRKLKNIEDAMIQNDQEIEHRNQY</sequence>
<feature type="transmembrane region" description="Helical" evidence="1">
    <location>
        <begin position="206"/>
        <end position="229"/>
    </location>
</feature>
<dbReference type="EMBL" id="CAMPGE010009507">
    <property type="protein sequence ID" value="CAI2368372.1"/>
    <property type="molecule type" value="Genomic_DNA"/>
</dbReference>
<feature type="transmembrane region" description="Helical" evidence="1">
    <location>
        <begin position="165"/>
        <end position="186"/>
    </location>
</feature>
<keyword evidence="3" id="KW-1185">Reference proteome</keyword>
<evidence type="ECO:0000313" key="2">
    <source>
        <dbReference type="EMBL" id="CAI2368372.1"/>
    </source>
</evidence>
<feature type="transmembrane region" description="Helical" evidence="1">
    <location>
        <begin position="312"/>
        <end position="333"/>
    </location>
</feature>
<reference evidence="2" key="1">
    <citation type="submission" date="2023-07" db="EMBL/GenBank/DDBJ databases">
        <authorList>
            <consortium name="AG Swart"/>
            <person name="Singh M."/>
            <person name="Singh A."/>
            <person name="Seah K."/>
            <person name="Emmerich C."/>
        </authorList>
    </citation>
    <scope>NUCLEOTIDE SEQUENCE</scope>
    <source>
        <strain evidence="2">DP1</strain>
    </source>
</reference>
<gene>
    <name evidence="2" type="ORF">ECRASSUSDP1_LOCUS9663</name>
</gene>
<keyword evidence="1" id="KW-0472">Membrane</keyword>